<dbReference type="InterPro" id="IPR033714">
    <property type="entry name" value="tRNA_bind_bactPheRS"/>
</dbReference>
<keyword evidence="21" id="KW-1185">Reference proteome</keyword>
<feature type="domain" description="FDX-ACB" evidence="18">
    <location>
        <begin position="721"/>
        <end position="820"/>
    </location>
</feature>
<dbReference type="SUPFAM" id="SSF56037">
    <property type="entry name" value="PheT/TilS domain"/>
    <property type="match status" value="1"/>
</dbReference>
<dbReference type="NCBIfam" id="TIGR00472">
    <property type="entry name" value="pheT_bact"/>
    <property type="match status" value="1"/>
</dbReference>
<dbReference type="FunFam" id="3.50.40.10:FF:000001">
    <property type="entry name" value="Phenylalanine--tRNA ligase beta subunit"/>
    <property type="match status" value="1"/>
</dbReference>
<evidence type="ECO:0000256" key="11">
    <source>
        <dbReference type="ARBA" id="ARBA00022884"/>
    </source>
</evidence>
<dbReference type="InterPro" id="IPR045060">
    <property type="entry name" value="Phe-tRNA-ligase_IIc_bsu"/>
</dbReference>
<evidence type="ECO:0000256" key="13">
    <source>
        <dbReference type="ARBA" id="ARBA00023146"/>
    </source>
</evidence>
<evidence type="ECO:0000256" key="16">
    <source>
        <dbReference type="PROSITE-ProRule" id="PRU00209"/>
    </source>
</evidence>
<keyword evidence="6 15" id="KW-0436">Ligase</keyword>
<evidence type="ECO:0000256" key="10">
    <source>
        <dbReference type="ARBA" id="ARBA00022842"/>
    </source>
</evidence>
<keyword evidence="9 15" id="KW-0067">ATP-binding</keyword>
<dbReference type="GO" id="GO:0004826">
    <property type="term" value="F:phenylalanine-tRNA ligase activity"/>
    <property type="evidence" value="ECO:0007669"/>
    <property type="project" value="UniProtKB-UniRule"/>
</dbReference>
<dbReference type="Gene3D" id="3.30.56.10">
    <property type="match status" value="2"/>
</dbReference>
<dbReference type="GO" id="GO:0000049">
    <property type="term" value="F:tRNA binding"/>
    <property type="evidence" value="ECO:0007669"/>
    <property type="project" value="UniProtKB-UniRule"/>
</dbReference>
<evidence type="ECO:0000256" key="15">
    <source>
        <dbReference type="HAMAP-Rule" id="MF_00283"/>
    </source>
</evidence>
<dbReference type="EMBL" id="CP016094">
    <property type="protein sequence ID" value="AOS46331.1"/>
    <property type="molecule type" value="Genomic_DNA"/>
</dbReference>
<dbReference type="Pfam" id="PF03483">
    <property type="entry name" value="B3_4"/>
    <property type="match status" value="1"/>
</dbReference>
<keyword evidence="11 16" id="KW-0694">RNA-binding</keyword>
<evidence type="ECO:0000256" key="4">
    <source>
        <dbReference type="ARBA" id="ARBA00022490"/>
    </source>
</evidence>
<evidence type="ECO:0000256" key="5">
    <source>
        <dbReference type="ARBA" id="ARBA00022555"/>
    </source>
</evidence>
<keyword evidence="10 15" id="KW-0460">Magnesium</keyword>
<dbReference type="PROSITE" id="PS50886">
    <property type="entry name" value="TRBD"/>
    <property type="match status" value="1"/>
</dbReference>
<dbReference type="SMART" id="SM00874">
    <property type="entry name" value="B5"/>
    <property type="match status" value="1"/>
</dbReference>
<organism evidence="20 21">
    <name type="scientific">Lacunisphaera limnophila</name>
    <dbReference type="NCBI Taxonomy" id="1838286"/>
    <lineage>
        <taxon>Bacteria</taxon>
        <taxon>Pseudomonadati</taxon>
        <taxon>Verrucomicrobiota</taxon>
        <taxon>Opitutia</taxon>
        <taxon>Opitutales</taxon>
        <taxon>Opitutaceae</taxon>
        <taxon>Lacunisphaera</taxon>
    </lineage>
</organism>
<dbReference type="SUPFAM" id="SSF55681">
    <property type="entry name" value="Class II aaRS and biotin synthetases"/>
    <property type="match status" value="1"/>
</dbReference>
<dbReference type="STRING" id="1838286.Verru16b_03432"/>
<dbReference type="PANTHER" id="PTHR10947">
    <property type="entry name" value="PHENYLALANYL-TRNA SYNTHETASE BETA CHAIN AND LEUCINE-RICH REPEAT-CONTAINING PROTEIN 47"/>
    <property type="match status" value="1"/>
</dbReference>
<dbReference type="Gene3D" id="3.30.930.10">
    <property type="entry name" value="Bira Bifunctional Protein, Domain 2"/>
    <property type="match status" value="1"/>
</dbReference>
<feature type="binding site" evidence="15">
    <location>
        <position position="477"/>
    </location>
    <ligand>
        <name>Mg(2+)</name>
        <dbReference type="ChEBI" id="CHEBI:18420"/>
        <note>shared with alpha subunit</note>
    </ligand>
</feature>
<evidence type="ECO:0000256" key="14">
    <source>
        <dbReference type="ARBA" id="ARBA00049255"/>
    </source>
</evidence>
<keyword evidence="7 15" id="KW-0479">Metal-binding</keyword>
<dbReference type="Pfam" id="PF03484">
    <property type="entry name" value="B5"/>
    <property type="match status" value="1"/>
</dbReference>
<keyword evidence="12 15" id="KW-0648">Protein biosynthesis</keyword>
<reference evidence="20 21" key="1">
    <citation type="submission" date="2016-06" db="EMBL/GenBank/DDBJ databases">
        <title>Three novel species with peptidoglycan cell walls form the new genus Lacunisphaera gen. nov. in the family Opitutaceae of the verrucomicrobial subdivision 4.</title>
        <authorList>
            <person name="Rast P."/>
            <person name="Gloeckner I."/>
            <person name="Jogler M."/>
            <person name="Boedeker C."/>
            <person name="Jeske O."/>
            <person name="Wiegand S."/>
            <person name="Reinhardt R."/>
            <person name="Schumann P."/>
            <person name="Rohde M."/>
            <person name="Spring S."/>
            <person name="Gloeckner F.O."/>
            <person name="Jogler C."/>
        </authorList>
    </citation>
    <scope>NUCLEOTIDE SEQUENCE [LARGE SCALE GENOMIC DNA]</scope>
    <source>
        <strain evidence="20 21">IG16b</strain>
    </source>
</reference>
<dbReference type="GO" id="GO:0006432">
    <property type="term" value="P:phenylalanyl-tRNA aminoacylation"/>
    <property type="evidence" value="ECO:0007669"/>
    <property type="project" value="UniProtKB-UniRule"/>
</dbReference>
<dbReference type="GO" id="GO:0000287">
    <property type="term" value="F:magnesium ion binding"/>
    <property type="evidence" value="ECO:0007669"/>
    <property type="project" value="UniProtKB-UniRule"/>
</dbReference>
<dbReference type="SUPFAM" id="SSF54991">
    <property type="entry name" value="Anticodon-binding domain of PheRS"/>
    <property type="match status" value="1"/>
</dbReference>
<dbReference type="SMART" id="SM00896">
    <property type="entry name" value="FDX-ACB"/>
    <property type="match status" value="1"/>
</dbReference>
<dbReference type="PROSITE" id="PS51483">
    <property type="entry name" value="B5"/>
    <property type="match status" value="1"/>
</dbReference>
<dbReference type="Pfam" id="PF17759">
    <property type="entry name" value="tRNA_synthFbeta"/>
    <property type="match status" value="1"/>
</dbReference>
<feature type="binding site" evidence="15">
    <location>
        <position position="474"/>
    </location>
    <ligand>
        <name>Mg(2+)</name>
        <dbReference type="ChEBI" id="CHEBI:18420"/>
        <note>shared with alpha subunit</note>
    </ligand>
</feature>
<dbReference type="InterPro" id="IPR005146">
    <property type="entry name" value="B3/B4_tRNA-bd"/>
</dbReference>
<dbReference type="InterPro" id="IPR012340">
    <property type="entry name" value="NA-bd_OB-fold"/>
</dbReference>
<evidence type="ECO:0000256" key="8">
    <source>
        <dbReference type="ARBA" id="ARBA00022741"/>
    </source>
</evidence>
<comment type="subunit">
    <text evidence="3 15">Tetramer of two alpha and two beta subunits.</text>
</comment>
<evidence type="ECO:0000256" key="6">
    <source>
        <dbReference type="ARBA" id="ARBA00022598"/>
    </source>
</evidence>
<dbReference type="KEGG" id="obg:Verru16b_03432"/>
<dbReference type="Gene3D" id="3.50.40.10">
    <property type="entry name" value="Phenylalanyl-trna Synthetase, Chain B, domain 3"/>
    <property type="match status" value="1"/>
</dbReference>
<keyword evidence="13 15" id="KW-0030">Aminoacyl-tRNA synthetase</keyword>
<keyword evidence="8 15" id="KW-0547">Nucleotide-binding</keyword>
<dbReference type="Pfam" id="PF03147">
    <property type="entry name" value="FDX-ACB"/>
    <property type="match status" value="1"/>
</dbReference>
<dbReference type="PROSITE" id="PS51447">
    <property type="entry name" value="FDX_ACB"/>
    <property type="match status" value="1"/>
</dbReference>
<accession>A0A1D8AZN2</accession>
<proteinExistence type="inferred from homology"/>
<dbReference type="InterPro" id="IPR005121">
    <property type="entry name" value="Fdx_antiC-bd"/>
</dbReference>
<dbReference type="SUPFAM" id="SSF50249">
    <property type="entry name" value="Nucleic acid-binding proteins"/>
    <property type="match status" value="1"/>
</dbReference>
<dbReference type="InterPro" id="IPR009061">
    <property type="entry name" value="DNA-bd_dom_put_sf"/>
</dbReference>
<dbReference type="GO" id="GO:0005524">
    <property type="term" value="F:ATP binding"/>
    <property type="evidence" value="ECO:0007669"/>
    <property type="project" value="UniProtKB-UniRule"/>
</dbReference>
<dbReference type="HAMAP" id="MF_00283">
    <property type="entry name" value="Phe_tRNA_synth_beta1"/>
    <property type="match status" value="1"/>
</dbReference>
<evidence type="ECO:0000259" key="17">
    <source>
        <dbReference type="PROSITE" id="PS50886"/>
    </source>
</evidence>
<gene>
    <name evidence="15 20" type="primary">pheT</name>
    <name evidence="20" type="ORF">Verru16b_03432</name>
</gene>
<dbReference type="InterPro" id="IPR002547">
    <property type="entry name" value="tRNA-bd_dom"/>
</dbReference>
<comment type="catalytic activity">
    <reaction evidence="14 15">
        <text>tRNA(Phe) + L-phenylalanine + ATP = L-phenylalanyl-tRNA(Phe) + AMP + diphosphate + H(+)</text>
        <dbReference type="Rhea" id="RHEA:19413"/>
        <dbReference type="Rhea" id="RHEA-COMP:9668"/>
        <dbReference type="Rhea" id="RHEA-COMP:9699"/>
        <dbReference type="ChEBI" id="CHEBI:15378"/>
        <dbReference type="ChEBI" id="CHEBI:30616"/>
        <dbReference type="ChEBI" id="CHEBI:33019"/>
        <dbReference type="ChEBI" id="CHEBI:58095"/>
        <dbReference type="ChEBI" id="CHEBI:78442"/>
        <dbReference type="ChEBI" id="CHEBI:78531"/>
        <dbReference type="ChEBI" id="CHEBI:456215"/>
        <dbReference type="EC" id="6.1.1.20"/>
    </reaction>
</comment>
<evidence type="ECO:0000256" key="12">
    <source>
        <dbReference type="ARBA" id="ARBA00022917"/>
    </source>
</evidence>
<dbReference type="InterPro" id="IPR045864">
    <property type="entry name" value="aa-tRNA-synth_II/BPL/LPL"/>
</dbReference>
<dbReference type="AlphaFoldDB" id="A0A1D8AZN2"/>
<evidence type="ECO:0000256" key="2">
    <source>
        <dbReference type="ARBA" id="ARBA00008653"/>
    </source>
</evidence>
<dbReference type="RefSeq" id="WP_069963396.1">
    <property type="nucleotide sequence ID" value="NZ_CP016094.1"/>
</dbReference>
<comment type="similarity">
    <text evidence="2 15">Belongs to the phenylalanyl-tRNA synthetase beta subunit family. Type 1 subfamily.</text>
</comment>
<evidence type="ECO:0000256" key="3">
    <source>
        <dbReference type="ARBA" id="ARBA00011209"/>
    </source>
</evidence>
<dbReference type="InterPro" id="IPR020825">
    <property type="entry name" value="Phe-tRNA_synthase-like_B3/B4"/>
</dbReference>
<dbReference type="CDD" id="cd02796">
    <property type="entry name" value="tRNA_bind_bactPheRS"/>
    <property type="match status" value="1"/>
</dbReference>
<dbReference type="InterPro" id="IPR036690">
    <property type="entry name" value="Fdx_antiC-bd_sf"/>
</dbReference>
<name>A0A1D8AZN2_9BACT</name>
<sequence>MKISLNWLKQYVNLDGASTDELQRAITFLGFEVEGVHTTGLAPLTHVVVGEILTRTKIPNLKKDISLCTVEVGAAHGGVRTIVCGAPNCDPGRRVPVALPGAVLPSGFQIALRKTYGHESQGMMCAADELGLGSDHAGLLLLDPATPIGQPINEALPGGDTVLDIEITPNRPDALSHIGIARELAAWFRRDVTYPAIKFRGETHGSRPDILAAVQVEAPADCPLYIAIALAGVKVGPSPAWMQERLAAVGLRPINNLVDVGNYVMLELGQPLHVFDAKKINGRRLVIRPAIDGEKLTTLDTKERVLNHRNLVIADESRPLVVAGIMGGADAGVDATTTDIVLEAACFRPQSIRATSKRLGLASDSSYRFERGVDPHSTLEAAQRAVDLLLETAGGTVVGPSFQVGGDVPWQREIVVTPAYINEKLGFEIPADDQRAALEALDLVIRHEEPTERRGPAWTVTIPSWRADLDRPIDLVEEVLRVYGTEKVPAAPAVGPALVDAEDAPAVAFNRRVTDYLVGQHFHECVNYTLRSAKELKTWVSDAAVQELALLNPFVEEQSHLRPTLVLGLLESLKLNQSRGNQVSRLCETGRVFVEQNGTVHECAGVGFLLAENPKARSWLGRAQPDFYAVKRHVEIIAAEAGIDLSAQALVPVTGGFWGWQEGQAAAAGDLQHGWTARFGLLNLAMVRAAGVEGKVWAGMFAIVPATLPAAGARRRYQPFSLQPATLRDLALVVDAGRPAEEVRRQLLQVARTAAGTAFAVESVAIFDVYTGTGLPAGKKSLAYALSFRSAERTLNDDEVNGVFAQIQQAIAADGTVSVRA</sequence>
<feature type="domain" description="TRNA-binding" evidence="17">
    <location>
        <begin position="41"/>
        <end position="153"/>
    </location>
</feature>
<evidence type="ECO:0000256" key="9">
    <source>
        <dbReference type="ARBA" id="ARBA00022840"/>
    </source>
</evidence>
<comment type="subcellular location">
    <subcellularLocation>
        <location evidence="1 15">Cytoplasm</location>
    </subcellularLocation>
</comment>
<dbReference type="InterPro" id="IPR005147">
    <property type="entry name" value="tRNA_synthase_B5-dom"/>
</dbReference>
<dbReference type="InterPro" id="IPR041616">
    <property type="entry name" value="PheRS_beta_core"/>
</dbReference>
<dbReference type="Pfam" id="PF01588">
    <property type="entry name" value="tRNA_bind"/>
    <property type="match status" value="1"/>
</dbReference>
<dbReference type="Gene3D" id="3.30.70.380">
    <property type="entry name" value="Ferrodoxin-fold anticodon-binding domain"/>
    <property type="match status" value="1"/>
</dbReference>
<keyword evidence="5 16" id="KW-0820">tRNA-binding</keyword>
<dbReference type="InterPro" id="IPR004532">
    <property type="entry name" value="Phe-tRNA-ligase_IIc_bsu_bact"/>
</dbReference>
<dbReference type="PANTHER" id="PTHR10947:SF0">
    <property type="entry name" value="PHENYLALANINE--TRNA LIGASE BETA SUBUNIT"/>
    <property type="match status" value="1"/>
</dbReference>
<comment type="cofactor">
    <cofactor evidence="15">
        <name>Mg(2+)</name>
        <dbReference type="ChEBI" id="CHEBI:18420"/>
    </cofactor>
    <text evidence="15">Binds 2 magnesium ions per tetramer.</text>
</comment>
<keyword evidence="4 15" id="KW-0963">Cytoplasm</keyword>
<dbReference type="EC" id="6.1.1.20" evidence="15"/>
<dbReference type="OrthoDB" id="9805455at2"/>
<feature type="binding site" evidence="15">
    <location>
        <position position="478"/>
    </location>
    <ligand>
        <name>Mg(2+)</name>
        <dbReference type="ChEBI" id="CHEBI:18420"/>
        <note>shared with alpha subunit</note>
    </ligand>
</feature>
<dbReference type="SUPFAM" id="SSF46955">
    <property type="entry name" value="Putative DNA-binding domain"/>
    <property type="match status" value="1"/>
</dbReference>
<evidence type="ECO:0000256" key="7">
    <source>
        <dbReference type="ARBA" id="ARBA00022723"/>
    </source>
</evidence>
<dbReference type="SMART" id="SM00873">
    <property type="entry name" value="B3_4"/>
    <property type="match status" value="1"/>
</dbReference>
<evidence type="ECO:0000259" key="19">
    <source>
        <dbReference type="PROSITE" id="PS51483"/>
    </source>
</evidence>
<feature type="domain" description="B5" evidence="19">
    <location>
        <begin position="409"/>
        <end position="490"/>
    </location>
</feature>
<evidence type="ECO:0000259" key="18">
    <source>
        <dbReference type="PROSITE" id="PS51447"/>
    </source>
</evidence>
<dbReference type="Proteomes" id="UP000095228">
    <property type="component" value="Chromosome"/>
</dbReference>
<feature type="binding site" evidence="15">
    <location>
        <position position="468"/>
    </location>
    <ligand>
        <name>Mg(2+)</name>
        <dbReference type="ChEBI" id="CHEBI:18420"/>
        <note>shared with alpha subunit</note>
    </ligand>
</feature>
<dbReference type="GO" id="GO:0009328">
    <property type="term" value="C:phenylalanine-tRNA ligase complex"/>
    <property type="evidence" value="ECO:0007669"/>
    <property type="project" value="TreeGrafter"/>
</dbReference>
<evidence type="ECO:0000313" key="20">
    <source>
        <dbReference type="EMBL" id="AOS46331.1"/>
    </source>
</evidence>
<dbReference type="Gene3D" id="2.40.50.140">
    <property type="entry name" value="Nucleic acid-binding proteins"/>
    <property type="match status" value="1"/>
</dbReference>
<evidence type="ECO:0000313" key="21">
    <source>
        <dbReference type="Proteomes" id="UP000095228"/>
    </source>
</evidence>
<evidence type="ECO:0000256" key="1">
    <source>
        <dbReference type="ARBA" id="ARBA00004496"/>
    </source>
</evidence>
<protein>
    <recommendedName>
        <fullName evidence="15">Phenylalanine--tRNA ligase beta subunit</fullName>
        <ecNumber evidence="15">6.1.1.20</ecNumber>
    </recommendedName>
    <alternativeName>
        <fullName evidence="15">Phenylalanyl-tRNA synthetase beta subunit</fullName>
        <shortName evidence="15">PheRS</shortName>
    </alternativeName>
</protein>
<dbReference type="PATRIC" id="fig|1838286.3.peg.3470"/>